<evidence type="ECO:0000256" key="1">
    <source>
        <dbReference type="SAM" id="MobiDB-lite"/>
    </source>
</evidence>
<sequence length="112" mass="12210">AWELIRELRKTKTLVTVNTELRTYTDFLIISDSVTRDARTGRVLDITVRLREFRKATVETVEAPEPESEVDKPTPDLGPKQTRPAPTSVEAKSSSTLADAANALGDLLSGGG</sequence>
<feature type="domain" description="Dit-like phage tail protein N-terminal" evidence="2">
    <location>
        <begin position="5"/>
        <end position="64"/>
    </location>
</feature>
<dbReference type="InterPro" id="IPR048494">
    <property type="entry name" value="Dit-like_N"/>
</dbReference>
<proteinExistence type="predicted"/>
<dbReference type="Pfam" id="PF21821">
    <property type="entry name" value="Dit_like"/>
    <property type="match status" value="1"/>
</dbReference>
<dbReference type="EMBL" id="LAZR01029019">
    <property type="protein sequence ID" value="KKL60833.1"/>
    <property type="molecule type" value="Genomic_DNA"/>
</dbReference>
<accession>A0A0F9DGL7</accession>
<evidence type="ECO:0000313" key="3">
    <source>
        <dbReference type="EMBL" id="KKL60833.1"/>
    </source>
</evidence>
<feature type="region of interest" description="Disordered" evidence="1">
    <location>
        <begin position="59"/>
        <end position="97"/>
    </location>
</feature>
<name>A0A0F9DGL7_9ZZZZ</name>
<evidence type="ECO:0000259" key="2">
    <source>
        <dbReference type="Pfam" id="PF21821"/>
    </source>
</evidence>
<organism evidence="3">
    <name type="scientific">marine sediment metagenome</name>
    <dbReference type="NCBI Taxonomy" id="412755"/>
    <lineage>
        <taxon>unclassified sequences</taxon>
        <taxon>metagenomes</taxon>
        <taxon>ecological metagenomes</taxon>
    </lineage>
</organism>
<gene>
    <name evidence="3" type="ORF">LCGC14_2201400</name>
</gene>
<dbReference type="AlphaFoldDB" id="A0A0F9DGL7"/>
<comment type="caution">
    <text evidence="3">The sequence shown here is derived from an EMBL/GenBank/DDBJ whole genome shotgun (WGS) entry which is preliminary data.</text>
</comment>
<reference evidence="3" key="1">
    <citation type="journal article" date="2015" name="Nature">
        <title>Complex archaea that bridge the gap between prokaryotes and eukaryotes.</title>
        <authorList>
            <person name="Spang A."/>
            <person name="Saw J.H."/>
            <person name="Jorgensen S.L."/>
            <person name="Zaremba-Niedzwiedzka K."/>
            <person name="Martijn J."/>
            <person name="Lind A.E."/>
            <person name="van Eijk R."/>
            <person name="Schleper C."/>
            <person name="Guy L."/>
            <person name="Ettema T.J."/>
        </authorList>
    </citation>
    <scope>NUCLEOTIDE SEQUENCE</scope>
</reference>
<feature type="non-terminal residue" evidence="3">
    <location>
        <position position="1"/>
    </location>
</feature>
<protein>
    <recommendedName>
        <fullName evidence="2">Dit-like phage tail protein N-terminal domain-containing protein</fullName>
    </recommendedName>
</protein>